<protein>
    <recommendedName>
        <fullName evidence="12">Aluminum-activated malate transporter</fullName>
    </recommendedName>
</protein>
<comment type="caution">
    <text evidence="10">The sequence shown here is derived from an EMBL/GenBank/DDBJ whole genome shotgun (WGS) entry which is preliminary data.</text>
</comment>
<feature type="transmembrane region" description="Helical" evidence="9">
    <location>
        <begin position="39"/>
        <end position="58"/>
    </location>
</feature>
<dbReference type="AlphaFoldDB" id="A0A178W514"/>
<evidence type="ECO:0000256" key="4">
    <source>
        <dbReference type="ARBA" id="ARBA00022692"/>
    </source>
</evidence>
<dbReference type="GO" id="GO:0015743">
    <property type="term" value="P:malate transport"/>
    <property type="evidence" value="ECO:0007669"/>
    <property type="project" value="InterPro"/>
</dbReference>
<keyword evidence="6" id="KW-0406">Ion transport</keyword>
<evidence type="ECO:0000256" key="3">
    <source>
        <dbReference type="ARBA" id="ARBA00022448"/>
    </source>
</evidence>
<accession>A0A178W514</accession>
<evidence type="ECO:0000256" key="7">
    <source>
        <dbReference type="ARBA" id="ARBA00023136"/>
    </source>
</evidence>
<dbReference type="InterPro" id="IPR020966">
    <property type="entry name" value="ALMT"/>
</dbReference>
<dbReference type="Pfam" id="PF11744">
    <property type="entry name" value="ALMT"/>
    <property type="match status" value="1"/>
</dbReference>
<comment type="subcellular location">
    <subcellularLocation>
        <location evidence="1">Membrane</location>
        <topology evidence="1">Multi-pass membrane protein</topology>
    </subcellularLocation>
</comment>
<comment type="similarity">
    <text evidence="2">Belongs to the aromatic acid exporter (TC 2.A.85) family.</text>
</comment>
<dbReference type="PANTHER" id="PTHR31086">
    <property type="entry name" value="ALUMINUM-ACTIVATED MALATE TRANSPORTER 10"/>
    <property type="match status" value="1"/>
</dbReference>
<evidence type="ECO:0000256" key="6">
    <source>
        <dbReference type="ARBA" id="ARBA00023065"/>
    </source>
</evidence>
<keyword evidence="8" id="KW-0407">Ion channel</keyword>
<evidence type="ECO:0000313" key="11">
    <source>
        <dbReference type="Proteomes" id="UP000078284"/>
    </source>
</evidence>
<feature type="transmembrane region" description="Helical" evidence="9">
    <location>
        <begin position="12"/>
        <end position="33"/>
    </location>
</feature>
<organism evidence="10 11">
    <name type="scientific">Arabidopsis thaliana</name>
    <name type="common">Mouse-ear cress</name>
    <dbReference type="NCBI Taxonomy" id="3702"/>
    <lineage>
        <taxon>Eukaryota</taxon>
        <taxon>Viridiplantae</taxon>
        <taxon>Streptophyta</taxon>
        <taxon>Embryophyta</taxon>
        <taxon>Tracheophyta</taxon>
        <taxon>Spermatophyta</taxon>
        <taxon>Magnoliopsida</taxon>
        <taxon>eudicotyledons</taxon>
        <taxon>Gunneridae</taxon>
        <taxon>Pentapetalae</taxon>
        <taxon>rosids</taxon>
        <taxon>malvids</taxon>
        <taxon>Brassicales</taxon>
        <taxon>Brassicaceae</taxon>
        <taxon>Camelineae</taxon>
        <taxon>Arabidopsis</taxon>
    </lineage>
</organism>
<keyword evidence="7 9" id="KW-0472">Membrane</keyword>
<evidence type="ECO:0000256" key="1">
    <source>
        <dbReference type="ARBA" id="ARBA00004141"/>
    </source>
</evidence>
<sequence length="106" mass="11330">MGTADPRKMIFSAKMGLALTLTSILIFFKIPGLELSSHYLWAILTVVVIFEFSIGATFSKGCNRGLGTLSAGGLALGMSWISEMTGNWADVFNAASIFVVGIYTKS</sequence>
<proteinExistence type="inferred from homology"/>
<dbReference type="EMBL" id="LUHQ01000001">
    <property type="protein sequence ID" value="OAP12453.1"/>
    <property type="molecule type" value="Genomic_DNA"/>
</dbReference>
<evidence type="ECO:0008006" key="12">
    <source>
        <dbReference type="Google" id="ProtNLM"/>
    </source>
</evidence>
<keyword evidence="5 9" id="KW-1133">Transmembrane helix</keyword>
<keyword evidence="4 9" id="KW-0812">Transmembrane</keyword>
<evidence type="ECO:0000256" key="9">
    <source>
        <dbReference type="SAM" id="Phobius"/>
    </source>
</evidence>
<gene>
    <name evidence="10" type="ordered locus">AXX17_At1g19310</name>
</gene>
<dbReference type="GO" id="GO:0034220">
    <property type="term" value="P:monoatomic ion transmembrane transport"/>
    <property type="evidence" value="ECO:0007669"/>
    <property type="project" value="UniProtKB-KW"/>
</dbReference>
<dbReference type="Proteomes" id="UP000078284">
    <property type="component" value="Chromosome 1"/>
</dbReference>
<keyword evidence="3" id="KW-0813">Transport</keyword>
<evidence type="ECO:0000256" key="2">
    <source>
        <dbReference type="ARBA" id="ARBA00007079"/>
    </source>
</evidence>
<evidence type="ECO:0000256" key="5">
    <source>
        <dbReference type="ARBA" id="ARBA00022989"/>
    </source>
</evidence>
<reference evidence="11" key="1">
    <citation type="journal article" date="2016" name="Proc. Natl. Acad. Sci. U.S.A.">
        <title>Chromosome-level assembly of Arabidopsis thaliana Ler reveals the extent of translocation and inversion polymorphisms.</title>
        <authorList>
            <person name="Zapata L."/>
            <person name="Ding J."/>
            <person name="Willing E.M."/>
            <person name="Hartwig B."/>
            <person name="Bezdan D."/>
            <person name="Jiao W.B."/>
            <person name="Patel V."/>
            <person name="Velikkakam James G."/>
            <person name="Koornneef M."/>
            <person name="Ossowski S."/>
            <person name="Schneeberger K."/>
        </authorList>
    </citation>
    <scope>NUCLEOTIDE SEQUENCE [LARGE SCALE GENOMIC DNA]</scope>
    <source>
        <strain evidence="11">cv. Landsberg erecta</strain>
    </source>
</reference>
<dbReference type="GO" id="GO:0016020">
    <property type="term" value="C:membrane"/>
    <property type="evidence" value="ECO:0007669"/>
    <property type="project" value="UniProtKB-SubCell"/>
</dbReference>
<name>A0A178W514_ARATH</name>
<evidence type="ECO:0000256" key="8">
    <source>
        <dbReference type="ARBA" id="ARBA00023303"/>
    </source>
</evidence>
<evidence type="ECO:0000313" key="10">
    <source>
        <dbReference type="EMBL" id="OAP12453.1"/>
    </source>
</evidence>